<dbReference type="eggNOG" id="ENOG5031ITJ">
    <property type="taxonomic scope" value="Bacteria"/>
</dbReference>
<dbReference type="RefSeq" id="WP_015751400.1">
    <property type="nucleotide sequence ID" value="NC_013223.1"/>
</dbReference>
<keyword evidence="1" id="KW-0732">Signal</keyword>
<name>C8X1E7_DESRD</name>
<feature type="chain" id="PRO_5002993787" description="Lipoprotein" evidence="1">
    <location>
        <begin position="22"/>
        <end position="180"/>
    </location>
</feature>
<reference evidence="3" key="1">
    <citation type="submission" date="2009-09" db="EMBL/GenBank/DDBJ databases">
        <title>The complete chromosome of Desulfohalobium retbaense DSM 5692.</title>
        <authorList>
            <consortium name="US DOE Joint Genome Institute (JGI-PGF)"/>
            <person name="Lucas S."/>
            <person name="Copeland A."/>
            <person name="Lapidus A."/>
            <person name="Glavina del Rio T."/>
            <person name="Dalin E."/>
            <person name="Tice H."/>
            <person name="Bruce D."/>
            <person name="Goodwin L."/>
            <person name="Pitluck S."/>
            <person name="Kyrpides N."/>
            <person name="Mavromatis K."/>
            <person name="Ivanova N."/>
            <person name="Mikhailova N."/>
            <person name="Munk A.C."/>
            <person name="Brettin T."/>
            <person name="Detter J.C."/>
            <person name="Han C."/>
            <person name="Tapia R."/>
            <person name="Larimer F."/>
            <person name="Land M."/>
            <person name="Hauser L."/>
            <person name="Markowitz V."/>
            <person name="Cheng J.-F."/>
            <person name="Hugenholtz P."/>
            <person name="Woyke T."/>
            <person name="Wu D."/>
            <person name="Spring S."/>
            <person name="Klenk H.-P."/>
            <person name="Eisen J.A."/>
        </authorList>
    </citation>
    <scope>NUCLEOTIDE SEQUENCE [LARGE SCALE GENOMIC DNA]</scope>
    <source>
        <strain evidence="3">DSM 5692</strain>
    </source>
</reference>
<accession>C8X1E7</accession>
<organism evidence="2 3">
    <name type="scientific">Desulfohalobium retbaense (strain ATCC 49708 / DSM 5692 / JCM 16813 / HR100)</name>
    <dbReference type="NCBI Taxonomy" id="485915"/>
    <lineage>
        <taxon>Bacteria</taxon>
        <taxon>Pseudomonadati</taxon>
        <taxon>Thermodesulfobacteriota</taxon>
        <taxon>Desulfovibrionia</taxon>
        <taxon>Desulfovibrionales</taxon>
        <taxon>Desulfohalobiaceae</taxon>
        <taxon>Desulfohalobium</taxon>
    </lineage>
</organism>
<sequence>MKFKYVFRLIALMSILVFVSACQPKIPDGALQLNKQSLEYRQLQTKTYDTDDEKKVLSSCAGLLQDLGFNIDESETSLGVLCGSKQRDATQAGQVVASILVAALTGAATPIDDTQKMRASVITKKVGEEKERVSVRVTFQRIVWNTRGQITKKECISEPEVYQEFYSKLSKSLFLEGHKI</sequence>
<evidence type="ECO:0008006" key="4">
    <source>
        <dbReference type="Google" id="ProtNLM"/>
    </source>
</evidence>
<evidence type="ECO:0000313" key="3">
    <source>
        <dbReference type="Proteomes" id="UP000001052"/>
    </source>
</evidence>
<dbReference type="OrthoDB" id="9789433at2"/>
<dbReference type="AlphaFoldDB" id="C8X1E7"/>
<evidence type="ECO:0000313" key="2">
    <source>
        <dbReference type="EMBL" id="ACV68244.1"/>
    </source>
</evidence>
<dbReference type="EMBL" id="CP001734">
    <property type="protein sequence ID" value="ACV68244.1"/>
    <property type="molecule type" value="Genomic_DNA"/>
</dbReference>
<dbReference type="PROSITE" id="PS51257">
    <property type="entry name" value="PROKAR_LIPOPROTEIN"/>
    <property type="match status" value="1"/>
</dbReference>
<dbReference type="Proteomes" id="UP000001052">
    <property type="component" value="Chromosome"/>
</dbReference>
<proteinExistence type="predicted"/>
<dbReference type="KEGG" id="drt:Dret_0956"/>
<keyword evidence="3" id="KW-1185">Reference proteome</keyword>
<protein>
    <recommendedName>
        <fullName evidence="4">Lipoprotein</fullName>
    </recommendedName>
</protein>
<evidence type="ECO:0000256" key="1">
    <source>
        <dbReference type="SAM" id="SignalP"/>
    </source>
</evidence>
<feature type="signal peptide" evidence="1">
    <location>
        <begin position="1"/>
        <end position="21"/>
    </location>
</feature>
<dbReference type="HOGENOM" id="CLU_1493932_0_0_7"/>
<gene>
    <name evidence="2" type="ordered locus">Dret_0956</name>
</gene>
<dbReference type="STRING" id="485915.Dret_0956"/>
<reference evidence="2 3" key="2">
    <citation type="journal article" date="2010" name="Stand. Genomic Sci.">
        <title>Complete genome sequence of Desulfohalobium retbaense type strain (HR(100)).</title>
        <authorList>
            <person name="Spring S."/>
            <person name="Nolan M."/>
            <person name="Lapidus A."/>
            <person name="Glavina Del Rio T."/>
            <person name="Copeland A."/>
            <person name="Tice H."/>
            <person name="Cheng J.F."/>
            <person name="Lucas S."/>
            <person name="Land M."/>
            <person name="Chen F."/>
            <person name="Bruce D."/>
            <person name="Goodwin L."/>
            <person name="Pitluck S."/>
            <person name="Ivanova N."/>
            <person name="Mavromatis K."/>
            <person name="Mikhailova N."/>
            <person name="Pati A."/>
            <person name="Chen A."/>
            <person name="Palaniappan K."/>
            <person name="Hauser L."/>
            <person name="Chang Y.J."/>
            <person name="Jeffries C.D."/>
            <person name="Munk C."/>
            <person name="Kiss H."/>
            <person name="Chain P."/>
            <person name="Han C."/>
            <person name="Brettin T."/>
            <person name="Detter J.C."/>
            <person name="Schuler E."/>
            <person name="Goker M."/>
            <person name="Rohde M."/>
            <person name="Bristow J."/>
            <person name="Eisen J.A."/>
            <person name="Markowitz V."/>
            <person name="Hugenholtz P."/>
            <person name="Kyrpides N.C."/>
            <person name="Klenk H.P."/>
        </authorList>
    </citation>
    <scope>NUCLEOTIDE SEQUENCE [LARGE SCALE GENOMIC DNA]</scope>
    <source>
        <strain evidence="2 3">DSM 5692</strain>
    </source>
</reference>